<keyword evidence="7" id="KW-0539">Nucleus</keyword>
<dbReference type="InterPro" id="IPR036236">
    <property type="entry name" value="Znf_C2H2_sf"/>
</dbReference>
<evidence type="ECO:0000256" key="9">
    <source>
        <dbReference type="SAM" id="MobiDB-lite"/>
    </source>
</evidence>
<keyword evidence="6" id="KW-0804">Transcription</keyword>
<evidence type="ECO:0000313" key="12">
    <source>
        <dbReference type="Proteomes" id="UP000777438"/>
    </source>
</evidence>
<comment type="subcellular location">
    <subcellularLocation>
        <location evidence="1">Nucleus</location>
    </subcellularLocation>
</comment>
<feature type="domain" description="C2H2-type" evidence="10">
    <location>
        <begin position="110"/>
        <end position="132"/>
    </location>
</feature>
<dbReference type="InterPro" id="IPR051061">
    <property type="entry name" value="Zinc_finger_trans_reg"/>
</dbReference>
<dbReference type="GO" id="GO:0006357">
    <property type="term" value="P:regulation of transcription by RNA polymerase II"/>
    <property type="evidence" value="ECO:0007669"/>
    <property type="project" value="TreeGrafter"/>
</dbReference>
<evidence type="ECO:0000256" key="8">
    <source>
        <dbReference type="PROSITE-ProRule" id="PRU00042"/>
    </source>
</evidence>
<dbReference type="EMBL" id="JAGPYM010000001">
    <property type="protein sequence ID" value="KAH6900196.1"/>
    <property type="molecule type" value="Genomic_DNA"/>
</dbReference>
<keyword evidence="5" id="KW-0805">Transcription regulation</keyword>
<dbReference type="PANTHER" id="PTHR46179">
    <property type="entry name" value="ZINC FINGER PROTEIN"/>
    <property type="match status" value="1"/>
</dbReference>
<evidence type="ECO:0000256" key="4">
    <source>
        <dbReference type="ARBA" id="ARBA00022833"/>
    </source>
</evidence>
<dbReference type="Pfam" id="PF00096">
    <property type="entry name" value="zf-C2H2"/>
    <property type="match status" value="2"/>
</dbReference>
<dbReference type="Proteomes" id="UP000777438">
    <property type="component" value="Unassembled WGS sequence"/>
</dbReference>
<organism evidence="11 12">
    <name type="scientific">Thelonectria olida</name>
    <dbReference type="NCBI Taxonomy" id="1576542"/>
    <lineage>
        <taxon>Eukaryota</taxon>
        <taxon>Fungi</taxon>
        <taxon>Dikarya</taxon>
        <taxon>Ascomycota</taxon>
        <taxon>Pezizomycotina</taxon>
        <taxon>Sordariomycetes</taxon>
        <taxon>Hypocreomycetidae</taxon>
        <taxon>Hypocreales</taxon>
        <taxon>Nectriaceae</taxon>
        <taxon>Thelonectria</taxon>
    </lineage>
</organism>
<dbReference type="GO" id="GO:0005634">
    <property type="term" value="C:nucleus"/>
    <property type="evidence" value="ECO:0007669"/>
    <property type="project" value="UniProtKB-SubCell"/>
</dbReference>
<evidence type="ECO:0000256" key="3">
    <source>
        <dbReference type="ARBA" id="ARBA00022771"/>
    </source>
</evidence>
<feature type="domain" description="C2H2-type" evidence="10">
    <location>
        <begin position="136"/>
        <end position="165"/>
    </location>
</feature>
<dbReference type="OrthoDB" id="8922241at2759"/>
<dbReference type="InterPro" id="IPR013087">
    <property type="entry name" value="Znf_C2H2_type"/>
</dbReference>
<sequence>MQLDDAAAQGYGQGYSSAESWPSRAAPSYGPSQAEARFDNDRNAHYGYPDTSSHFGYGPRSHREPQSAENYHYGSWPTRRDSGGGLADGTASTSSSPRDDYGYNGESSEIAACHCGKVFRRPSDLAKHQKYHIKYFYCLAPDCEKAFATQKDLTRHARTHRKGEGYRCIVEGCRKAANGHIYSRKDNFDRHMRTAHPTHPNV</sequence>
<name>A0A9P9ATT3_9HYPO</name>
<reference evidence="11 12" key="1">
    <citation type="journal article" date="2021" name="Nat. Commun.">
        <title>Genetic determinants of endophytism in the Arabidopsis root mycobiome.</title>
        <authorList>
            <person name="Mesny F."/>
            <person name="Miyauchi S."/>
            <person name="Thiergart T."/>
            <person name="Pickel B."/>
            <person name="Atanasova L."/>
            <person name="Karlsson M."/>
            <person name="Huettel B."/>
            <person name="Barry K.W."/>
            <person name="Haridas S."/>
            <person name="Chen C."/>
            <person name="Bauer D."/>
            <person name="Andreopoulos W."/>
            <person name="Pangilinan J."/>
            <person name="LaButti K."/>
            <person name="Riley R."/>
            <person name="Lipzen A."/>
            <person name="Clum A."/>
            <person name="Drula E."/>
            <person name="Henrissat B."/>
            <person name="Kohler A."/>
            <person name="Grigoriev I.V."/>
            <person name="Martin F.M."/>
            <person name="Hacquard S."/>
        </authorList>
    </citation>
    <scope>NUCLEOTIDE SEQUENCE [LARGE SCALE GENOMIC DNA]</scope>
    <source>
        <strain evidence="11 12">MPI-CAGE-CH-0241</strain>
    </source>
</reference>
<keyword evidence="3 8" id="KW-0863">Zinc-finger</keyword>
<evidence type="ECO:0000259" key="10">
    <source>
        <dbReference type="PROSITE" id="PS50157"/>
    </source>
</evidence>
<dbReference type="PROSITE" id="PS50157">
    <property type="entry name" value="ZINC_FINGER_C2H2_2"/>
    <property type="match status" value="2"/>
</dbReference>
<dbReference type="AlphaFoldDB" id="A0A9P9ATT3"/>
<evidence type="ECO:0000256" key="5">
    <source>
        <dbReference type="ARBA" id="ARBA00023015"/>
    </source>
</evidence>
<dbReference type="SUPFAM" id="SSF57667">
    <property type="entry name" value="beta-beta-alpha zinc fingers"/>
    <property type="match status" value="1"/>
</dbReference>
<dbReference type="SMART" id="SM00355">
    <property type="entry name" value="ZnF_C2H2"/>
    <property type="match status" value="3"/>
</dbReference>
<dbReference type="PANTHER" id="PTHR46179:SF13">
    <property type="entry name" value="C2H2-TYPE DOMAIN-CONTAINING PROTEIN"/>
    <property type="match status" value="1"/>
</dbReference>
<evidence type="ECO:0000256" key="6">
    <source>
        <dbReference type="ARBA" id="ARBA00023163"/>
    </source>
</evidence>
<protein>
    <recommendedName>
        <fullName evidence="10">C2H2-type domain-containing protein</fullName>
    </recommendedName>
</protein>
<keyword evidence="12" id="KW-1185">Reference proteome</keyword>
<keyword evidence="4" id="KW-0862">Zinc</keyword>
<evidence type="ECO:0000256" key="1">
    <source>
        <dbReference type="ARBA" id="ARBA00004123"/>
    </source>
</evidence>
<evidence type="ECO:0000313" key="11">
    <source>
        <dbReference type="EMBL" id="KAH6900196.1"/>
    </source>
</evidence>
<dbReference type="Gene3D" id="3.30.160.60">
    <property type="entry name" value="Classic Zinc Finger"/>
    <property type="match status" value="1"/>
</dbReference>
<keyword evidence="2" id="KW-0479">Metal-binding</keyword>
<evidence type="ECO:0000256" key="7">
    <source>
        <dbReference type="ARBA" id="ARBA00023242"/>
    </source>
</evidence>
<accession>A0A9P9ATT3</accession>
<dbReference type="PROSITE" id="PS00028">
    <property type="entry name" value="ZINC_FINGER_C2H2_1"/>
    <property type="match status" value="1"/>
</dbReference>
<gene>
    <name evidence="11" type="ORF">B0T10DRAFT_554731</name>
</gene>
<feature type="region of interest" description="Disordered" evidence="9">
    <location>
        <begin position="1"/>
        <end position="103"/>
    </location>
</feature>
<evidence type="ECO:0000256" key="2">
    <source>
        <dbReference type="ARBA" id="ARBA00022723"/>
    </source>
</evidence>
<comment type="caution">
    <text evidence="11">The sequence shown here is derived from an EMBL/GenBank/DDBJ whole genome shotgun (WGS) entry which is preliminary data.</text>
</comment>
<dbReference type="GO" id="GO:0008270">
    <property type="term" value="F:zinc ion binding"/>
    <property type="evidence" value="ECO:0007669"/>
    <property type="project" value="UniProtKB-KW"/>
</dbReference>
<proteinExistence type="predicted"/>